<sequence length="168" mass="17578">MAKYSTGSGGDSAGGSCELCGADGGDLQTANVAGATLQVCSDCAQNHGENDRSQSSGGGSNDERDRRRRAAQNAAKIQDSQRADTSHWEEGADYDGDQLPYLVSDYGTRVTEARQDEGLQTAELAEELGLDENDVLAVEQGRATQANVGGSTIAALESFLDVELADSR</sequence>
<evidence type="ECO:0000259" key="2">
    <source>
        <dbReference type="Pfam" id="PF24250"/>
    </source>
</evidence>
<dbReference type="Proteomes" id="UP000766550">
    <property type="component" value="Unassembled WGS sequence"/>
</dbReference>
<dbReference type="Pfam" id="PF24250">
    <property type="entry name" value="HVO_2718"/>
    <property type="match status" value="1"/>
</dbReference>
<reference evidence="4 5" key="1">
    <citation type="submission" date="2021-06" db="EMBL/GenBank/DDBJ databases">
        <title>New haloarchaea isolates fom saline soil.</title>
        <authorList>
            <person name="Duran-Viseras A."/>
            <person name="Sanchez-Porro C.S."/>
            <person name="Ventosa A."/>
        </authorList>
    </citation>
    <scope>NUCLEOTIDE SEQUENCE [LARGE SCALE GENOMIC DNA]</scope>
    <source>
        <strain evidence="4 5">JCM 183640</strain>
    </source>
</reference>
<proteinExistence type="predicted"/>
<dbReference type="InterPro" id="IPR058562">
    <property type="entry name" value="MJ0586_N"/>
</dbReference>
<dbReference type="SUPFAM" id="SSF47413">
    <property type="entry name" value="lambda repressor-like DNA-binding domains"/>
    <property type="match status" value="1"/>
</dbReference>
<keyword evidence="5" id="KW-1185">Reference proteome</keyword>
<feature type="region of interest" description="Disordered" evidence="1">
    <location>
        <begin position="1"/>
        <end position="20"/>
    </location>
</feature>
<dbReference type="OrthoDB" id="339114at2157"/>
<dbReference type="Gene3D" id="1.10.260.40">
    <property type="entry name" value="lambda repressor-like DNA-binding domains"/>
    <property type="match status" value="1"/>
</dbReference>
<dbReference type="RefSeq" id="WP_162316120.1">
    <property type="nucleotide sequence ID" value="NZ_JAHQXF010000001.1"/>
</dbReference>
<dbReference type="AlphaFoldDB" id="A0A8J7Y785"/>
<accession>A0A8J7Y785</accession>
<feature type="compositionally biased region" description="Basic and acidic residues" evidence="1">
    <location>
        <begin position="79"/>
        <end position="90"/>
    </location>
</feature>
<dbReference type="InterPro" id="IPR010982">
    <property type="entry name" value="Lambda_DNA-bd_dom_sf"/>
</dbReference>
<name>A0A8J7Y785_9EURY</name>
<dbReference type="Pfam" id="PF26602">
    <property type="entry name" value="HVO_2718_N"/>
    <property type="match status" value="1"/>
</dbReference>
<dbReference type="CDD" id="cd00093">
    <property type="entry name" value="HTH_XRE"/>
    <property type="match status" value="1"/>
</dbReference>
<dbReference type="InterPro" id="IPR057937">
    <property type="entry name" value="HVO_2718-like_HTH"/>
</dbReference>
<evidence type="ECO:0000256" key="1">
    <source>
        <dbReference type="SAM" id="MobiDB-lite"/>
    </source>
</evidence>
<feature type="domain" description="Transcription regulator HVO-2718-like helix-turn-helix" evidence="2">
    <location>
        <begin position="95"/>
        <end position="167"/>
    </location>
</feature>
<evidence type="ECO:0000313" key="4">
    <source>
        <dbReference type="EMBL" id="MBV0922953.1"/>
    </source>
</evidence>
<evidence type="ECO:0000313" key="5">
    <source>
        <dbReference type="Proteomes" id="UP000766550"/>
    </source>
</evidence>
<dbReference type="EMBL" id="JAHQXF010000001">
    <property type="protein sequence ID" value="MBV0922953.1"/>
    <property type="molecule type" value="Genomic_DNA"/>
</dbReference>
<feature type="region of interest" description="Disordered" evidence="1">
    <location>
        <begin position="45"/>
        <end position="96"/>
    </location>
</feature>
<protein>
    <submittedName>
        <fullName evidence="4">Multiprotein-bridging factor 1 family protein</fullName>
    </submittedName>
</protein>
<feature type="domain" description="MJ0586 N-terminal zinc binding" evidence="3">
    <location>
        <begin position="15"/>
        <end position="50"/>
    </location>
</feature>
<comment type="caution">
    <text evidence="4">The sequence shown here is derived from an EMBL/GenBank/DDBJ whole genome shotgun (WGS) entry which is preliminary data.</text>
</comment>
<gene>
    <name evidence="4" type="ORF">KTS45_01970</name>
</gene>
<dbReference type="InterPro" id="IPR001387">
    <property type="entry name" value="Cro/C1-type_HTH"/>
</dbReference>
<evidence type="ECO:0000259" key="3">
    <source>
        <dbReference type="Pfam" id="PF26602"/>
    </source>
</evidence>
<dbReference type="GO" id="GO:0003677">
    <property type="term" value="F:DNA binding"/>
    <property type="evidence" value="ECO:0007669"/>
    <property type="project" value="InterPro"/>
</dbReference>
<organism evidence="4 5">
    <name type="scientific">Haloarcula limicola</name>
    <dbReference type="NCBI Taxonomy" id="1429915"/>
    <lineage>
        <taxon>Archaea</taxon>
        <taxon>Methanobacteriati</taxon>
        <taxon>Methanobacteriota</taxon>
        <taxon>Stenosarchaea group</taxon>
        <taxon>Halobacteria</taxon>
        <taxon>Halobacteriales</taxon>
        <taxon>Haloarculaceae</taxon>
        <taxon>Haloarcula</taxon>
    </lineage>
</organism>